<protein>
    <recommendedName>
        <fullName evidence="1">Cupin type-2 domain-containing protein</fullName>
    </recommendedName>
</protein>
<dbReference type="Proteomes" id="UP000828390">
    <property type="component" value="Unassembled WGS sequence"/>
</dbReference>
<accession>A0A9D4EF73</accession>
<dbReference type="InterPro" id="IPR011051">
    <property type="entry name" value="RmlC_Cupin_sf"/>
</dbReference>
<dbReference type="EMBL" id="JAIWYP010000009">
    <property type="protein sequence ID" value="KAH3777506.1"/>
    <property type="molecule type" value="Genomic_DNA"/>
</dbReference>
<reference evidence="2" key="2">
    <citation type="submission" date="2020-11" db="EMBL/GenBank/DDBJ databases">
        <authorList>
            <person name="McCartney M.A."/>
            <person name="Auch B."/>
            <person name="Kono T."/>
            <person name="Mallez S."/>
            <person name="Becker A."/>
            <person name="Gohl D.M."/>
            <person name="Silverstein K.A.T."/>
            <person name="Koren S."/>
            <person name="Bechman K.B."/>
            <person name="Herman A."/>
            <person name="Abrahante J.E."/>
            <person name="Garbe J."/>
        </authorList>
    </citation>
    <scope>NUCLEOTIDE SEQUENCE</scope>
    <source>
        <strain evidence="2">Duluth1</strain>
        <tissue evidence="2">Whole animal</tissue>
    </source>
</reference>
<feature type="domain" description="Cupin type-2" evidence="1">
    <location>
        <begin position="27"/>
        <end position="93"/>
    </location>
</feature>
<evidence type="ECO:0000313" key="2">
    <source>
        <dbReference type="EMBL" id="KAH3777506.1"/>
    </source>
</evidence>
<gene>
    <name evidence="2" type="ORF">DPMN_178953</name>
</gene>
<dbReference type="InterPro" id="IPR052535">
    <property type="entry name" value="Bacilysin_H2HPP_isomerase"/>
</dbReference>
<dbReference type="SUPFAM" id="SSF51182">
    <property type="entry name" value="RmlC-like cupins"/>
    <property type="match status" value="1"/>
</dbReference>
<dbReference type="Pfam" id="PF07883">
    <property type="entry name" value="Cupin_2"/>
    <property type="match status" value="1"/>
</dbReference>
<dbReference type="PANTHER" id="PTHR40112:SF1">
    <property type="entry name" value="H2HPP ISOMERASE"/>
    <property type="match status" value="1"/>
</dbReference>
<dbReference type="InterPro" id="IPR013096">
    <property type="entry name" value="Cupin_2"/>
</dbReference>
<reference evidence="2" key="1">
    <citation type="journal article" date="2019" name="bioRxiv">
        <title>The Genome of the Zebra Mussel, Dreissena polymorpha: A Resource for Invasive Species Research.</title>
        <authorList>
            <person name="McCartney M.A."/>
            <person name="Auch B."/>
            <person name="Kono T."/>
            <person name="Mallez S."/>
            <person name="Zhang Y."/>
            <person name="Obille A."/>
            <person name="Becker A."/>
            <person name="Abrahante J.E."/>
            <person name="Garbe J."/>
            <person name="Badalamenti J.P."/>
            <person name="Herman A."/>
            <person name="Mangelson H."/>
            <person name="Liachko I."/>
            <person name="Sullivan S."/>
            <person name="Sone E.D."/>
            <person name="Koren S."/>
            <person name="Silverstein K.A.T."/>
            <person name="Beckman K.B."/>
            <person name="Gohl D.M."/>
        </authorList>
    </citation>
    <scope>NUCLEOTIDE SEQUENCE</scope>
    <source>
        <strain evidence="2">Duluth1</strain>
        <tissue evidence="2">Whole animal</tissue>
    </source>
</reference>
<proteinExistence type="predicted"/>
<evidence type="ECO:0000313" key="3">
    <source>
        <dbReference type="Proteomes" id="UP000828390"/>
    </source>
</evidence>
<name>A0A9D4EF73_DREPO</name>
<keyword evidence="3" id="KW-1185">Reference proteome</keyword>
<comment type="caution">
    <text evidence="2">The sequence shown here is derived from an EMBL/GenBank/DDBJ whole genome shotgun (WGS) entry which is preliminary data.</text>
</comment>
<dbReference type="InterPro" id="IPR014710">
    <property type="entry name" value="RmlC-like_jellyroll"/>
</dbReference>
<dbReference type="AlphaFoldDB" id="A0A9D4EF73"/>
<sequence length="96" mass="10812">MEHFSDGPLTIENMEKKLCKLGYTCTMYKFPPGTNFPDHTHSITKKDSILMGKFQFSMYGETVVMQPGDMIEVPKNTVHSAKVVGNETVTFFDASQ</sequence>
<dbReference type="Gene3D" id="2.60.120.10">
    <property type="entry name" value="Jelly Rolls"/>
    <property type="match status" value="1"/>
</dbReference>
<dbReference type="PANTHER" id="PTHR40112">
    <property type="entry name" value="H2HPP ISOMERASE"/>
    <property type="match status" value="1"/>
</dbReference>
<evidence type="ECO:0000259" key="1">
    <source>
        <dbReference type="Pfam" id="PF07883"/>
    </source>
</evidence>
<organism evidence="2 3">
    <name type="scientific">Dreissena polymorpha</name>
    <name type="common">Zebra mussel</name>
    <name type="synonym">Mytilus polymorpha</name>
    <dbReference type="NCBI Taxonomy" id="45954"/>
    <lineage>
        <taxon>Eukaryota</taxon>
        <taxon>Metazoa</taxon>
        <taxon>Spiralia</taxon>
        <taxon>Lophotrochozoa</taxon>
        <taxon>Mollusca</taxon>
        <taxon>Bivalvia</taxon>
        <taxon>Autobranchia</taxon>
        <taxon>Heteroconchia</taxon>
        <taxon>Euheterodonta</taxon>
        <taxon>Imparidentia</taxon>
        <taxon>Neoheterodontei</taxon>
        <taxon>Myida</taxon>
        <taxon>Dreissenoidea</taxon>
        <taxon>Dreissenidae</taxon>
        <taxon>Dreissena</taxon>
    </lineage>
</organism>